<dbReference type="EMBL" id="JAGJRS010000036">
    <property type="protein sequence ID" value="MBP1475942.1"/>
    <property type="molecule type" value="Genomic_DNA"/>
</dbReference>
<dbReference type="InterPro" id="IPR002514">
    <property type="entry name" value="Transposase_8"/>
</dbReference>
<sequence length="97" mass="11121">RTISEALKAEAVHQVVTEGRSVAQVCQLLGVGETAVRRWVARWRGQQDPPDRAPTQTQADRQKIMALEAEVARLEEERDLLKKSIAFFVRENDRPRR</sequence>
<evidence type="ECO:0000313" key="4">
    <source>
        <dbReference type="Proteomes" id="UP000823790"/>
    </source>
</evidence>
<evidence type="ECO:0000256" key="1">
    <source>
        <dbReference type="ARBA" id="ARBA00009964"/>
    </source>
</evidence>
<keyword evidence="4" id="KW-1185">Reference proteome</keyword>
<evidence type="ECO:0000313" key="3">
    <source>
        <dbReference type="EMBL" id="MBP1475942.1"/>
    </source>
</evidence>
<organism evidence="3 4">
    <name type="scientific">Frateuria flava</name>
    <dbReference type="NCBI Taxonomy" id="2821489"/>
    <lineage>
        <taxon>Bacteria</taxon>
        <taxon>Pseudomonadati</taxon>
        <taxon>Pseudomonadota</taxon>
        <taxon>Gammaproteobacteria</taxon>
        <taxon>Lysobacterales</taxon>
        <taxon>Rhodanobacteraceae</taxon>
        <taxon>Frateuria</taxon>
    </lineage>
</organism>
<dbReference type="Gene3D" id="1.10.10.60">
    <property type="entry name" value="Homeodomain-like"/>
    <property type="match status" value="1"/>
</dbReference>
<evidence type="ECO:0000256" key="2">
    <source>
        <dbReference type="SAM" id="Coils"/>
    </source>
</evidence>
<dbReference type="InterPro" id="IPR051839">
    <property type="entry name" value="RD_transcriptional_regulator"/>
</dbReference>
<gene>
    <name evidence="3" type="ORF">J7I44_16710</name>
</gene>
<dbReference type="PANTHER" id="PTHR33215">
    <property type="entry name" value="PROTEIN DISTAL ANTENNA"/>
    <property type="match status" value="1"/>
</dbReference>
<proteinExistence type="inferred from homology"/>
<keyword evidence="2" id="KW-0175">Coiled coil</keyword>
<dbReference type="InterPro" id="IPR009057">
    <property type="entry name" value="Homeodomain-like_sf"/>
</dbReference>
<dbReference type="SUPFAM" id="SSF46689">
    <property type="entry name" value="Homeodomain-like"/>
    <property type="match status" value="1"/>
</dbReference>
<feature type="non-terminal residue" evidence="3">
    <location>
        <position position="1"/>
    </location>
</feature>
<dbReference type="Proteomes" id="UP000823790">
    <property type="component" value="Unassembled WGS sequence"/>
</dbReference>
<dbReference type="RefSeq" id="WP_209623344.1">
    <property type="nucleotide sequence ID" value="NZ_JAGJRS010000036.1"/>
</dbReference>
<comment type="similarity">
    <text evidence="1">Belongs to the transposase 8 family.</text>
</comment>
<feature type="coiled-coil region" evidence="2">
    <location>
        <begin position="57"/>
        <end position="91"/>
    </location>
</feature>
<protein>
    <submittedName>
        <fullName evidence="3">Transposase</fullName>
    </submittedName>
</protein>
<accession>A0ABS4DSA0</accession>
<reference evidence="3 4" key="1">
    <citation type="submission" date="2021-04" db="EMBL/GenBank/DDBJ databases">
        <authorList>
            <person name="Huq M.A."/>
        </authorList>
    </citation>
    <scope>NUCLEOTIDE SEQUENCE [LARGE SCALE GENOMIC DNA]</scope>
    <source>
        <strain evidence="3 4">MAH-13</strain>
    </source>
</reference>
<dbReference type="Pfam" id="PF01527">
    <property type="entry name" value="HTH_Tnp_1"/>
    <property type="match status" value="1"/>
</dbReference>
<name>A0ABS4DSA0_9GAMM</name>
<comment type="caution">
    <text evidence="3">The sequence shown here is derived from an EMBL/GenBank/DDBJ whole genome shotgun (WGS) entry which is preliminary data.</text>
</comment>
<dbReference type="PANTHER" id="PTHR33215:SF13">
    <property type="entry name" value="PROTEIN DISTAL ANTENNA"/>
    <property type="match status" value="1"/>
</dbReference>